<name>A0A6J6DQ02_9ZZZZ</name>
<accession>A0A6J6DQ02</accession>
<organism evidence="2">
    <name type="scientific">freshwater metagenome</name>
    <dbReference type="NCBI Taxonomy" id="449393"/>
    <lineage>
        <taxon>unclassified sequences</taxon>
        <taxon>metagenomes</taxon>
        <taxon>ecological metagenomes</taxon>
    </lineage>
</organism>
<gene>
    <name evidence="1" type="ORF">UFOPK1603_00539</name>
    <name evidence="2" type="ORF">UFOPK1711_00057</name>
</gene>
<dbReference type="EMBL" id="CAEZTG010000036">
    <property type="protein sequence ID" value="CAB4560643.1"/>
    <property type="molecule type" value="Genomic_DNA"/>
</dbReference>
<dbReference type="EMBL" id="CAEZTR010000001">
    <property type="protein sequence ID" value="CAB4563228.1"/>
    <property type="molecule type" value="Genomic_DNA"/>
</dbReference>
<dbReference type="AlphaFoldDB" id="A0A6J6DQ02"/>
<evidence type="ECO:0000313" key="2">
    <source>
        <dbReference type="EMBL" id="CAB4563228.1"/>
    </source>
</evidence>
<evidence type="ECO:0000313" key="1">
    <source>
        <dbReference type="EMBL" id="CAB4560643.1"/>
    </source>
</evidence>
<reference evidence="2" key="1">
    <citation type="submission" date="2020-05" db="EMBL/GenBank/DDBJ databases">
        <authorList>
            <person name="Chiriac C."/>
            <person name="Salcher M."/>
            <person name="Ghai R."/>
            <person name="Kavagutti S V."/>
        </authorList>
    </citation>
    <scope>NUCLEOTIDE SEQUENCE</scope>
</reference>
<proteinExistence type="predicted"/>
<dbReference type="Gene3D" id="3.90.1200.10">
    <property type="match status" value="1"/>
</dbReference>
<sequence length="133" mass="14398">MYGGADNTEVIGVFDWEMVSLGNSESDLGWWVFLQQFSIESAGATLLPGMLDRAQTIALWEELMGRPATNVDFYEILAGFQFCLVMVKLAEMFVAESGDPAVGAMATYNPVAAITARLLGIEVPGLADVLKRS</sequence>
<protein>
    <submittedName>
        <fullName evidence="2">Unannotated protein</fullName>
    </submittedName>
</protein>